<proteinExistence type="predicted"/>
<dbReference type="SUPFAM" id="SSF159888">
    <property type="entry name" value="YdhG-like"/>
    <property type="match status" value="1"/>
</dbReference>
<dbReference type="Proteomes" id="UP000199564">
    <property type="component" value="Unassembled WGS sequence"/>
</dbReference>
<protein>
    <recommendedName>
        <fullName evidence="1">YdhG-like domain-containing protein</fullName>
    </recommendedName>
</protein>
<gene>
    <name evidence="2" type="ORF">SAMN04488519_11021</name>
</gene>
<sequence>MAENKTQATDASVDEFIEAVESPKKREDAYALKKMMEEVTGEKPVMWGPSIVGFGQYHYKYDSGREGDFLIVGFSPRKASISVYLLGCMENNFDELLSKLGKHKMSVSCLYINRLADINESVLRELIKKSYDFMKEKYPSK</sequence>
<dbReference type="EMBL" id="FOVW01000010">
    <property type="protein sequence ID" value="SFO63887.1"/>
    <property type="molecule type" value="Genomic_DNA"/>
</dbReference>
<dbReference type="Pfam" id="PF08818">
    <property type="entry name" value="DUF1801"/>
    <property type="match status" value="1"/>
</dbReference>
<keyword evidence="3" id="KW-1185">Reference proteome</keyword>
<organism evidence="2 3">
    <name type="scientific">Algoriphagus ornithinivorans</name>
    <dbReference type="NCBI Taxonomy" id="226506"/>
    <lineage>
        <taxon>Bacteria</taxon>
        <taxon>Pseudomonadati</taxon>
        <taxon>Bacteroidota</taxon>
        <taxon>Cytophagia</taxon>
        <taxon>Cytophagales</taxon>
        <taxon>Cyclobacteriaceae</taxon>
        <taxon>Algoriphagus</taxon>
    </lineage>
</organism>
<feature type="domain" description="YdhG-like" evidence="1">
    <location>
        <begin position="25"/>
        <end position="130"/>
    </location>
</feature>
<accession>A0A1I5ITR9</accession>
<reference evidence="3" key="1">
    <citation type="submission" date="2016-10" db="EMBL/GenBank/DDBJ databases">
        <authorList>
            <person name="Varghese N."/>
            <person name="Submissions S."/>
        </authorList>
    </citation>
    <scope>NUCLEOTIDE SEQUENCE [LARGE SCALE GENOMIC DNA]</scope>
    <source>
        <strain evidence="3">DSM 15282</strain>
    </source>
</reference>
<dbReference type="InterPro" id="IPR014922">
    <property type="entry name" value="YdhG-like"/>
</dbReference>
<dbReference type="STRING" id="226506.SAMN04488519_11021"/>
<name>A0A1I5ITR9_9BACT</name>
<evidence type="ECO:0000259" key="1">
    <source>
        <dbReference type="Pfam" id="PF08818"/>
    </source>
</evidence>
<dbReference type="AlphaFoldDB" id="A0A1I5ITR9"/>
<evidence type="ECO:0000313" key="2">
    <source>
        <dbReference type="EMBL" id="SFO63887.1"/>
    </source>
</evidence>
<dbReference type="RefSeq" id="WP_091655144.1">
    <property type="nucleotide sequence ID" value="NZ_FOVW01000010.1"/>
</dbReference>
<evidence type="ECO:0000313" key="3">
    <source>
        <dbReference type="Proteomes" id="UP000199564"/>
    </source>
</evidence>